<dbReference type="Gene3D" id="2.60.40.4270">
    <property type="entry name" value="Listeria-Bacteroides repeat domain"/>
    <property type="match status" value="1"/>
</dbReference>
<keyword evidence="5" id="KW-1185">Reference proteome</keyword>
<reference evidence="4 5" key="1">
    <citation type="submission" date="2024-02" db="EMBL/GenBank/DDBJ databases">
        <title>Bifidobacterium honeyensis sp. nov., isolated from the comb honey.</title>
        <authorList>
            <person name="Liu W."/>
            <person name="Li Y."/>
        </authorList>
    </citation>
    <scope>NUCLEOTIDE SEQUENCE [LARGE SCALE GENOMIC DNA]</scope>
    <source>
        <strain evidence="4 5">IMAU50988</strain>
    </source>
</reference>
<proteinExistence type="predicted"/>
<comment type="caution">
    <text evidence="4">The sequence shown here is derived from an EMBL/GenBank/DDBJ whole genome shotgun (WGS) entry which is preliminary data.</text>
</comment>
<dbReference type="InterPro" id="IPR042229">
    <property type="entry name" value="Listeria/Bacterioides_rpt_sf"/>
</dbReference>
<evidence type="ECO:0000256" key="3">
    <source>
        <dbReference type="SAM" id="Phobius"/>
    </source>
</evidence>
<keyword evidence="3" id="KW-0472">Membrane</keyword>
<dbReference type="Pfam" id="PF09479">
    <property type="entry name" value="Flg_new"/>
    <property type="match status" value="1"/>
</dbReference>
<evidence type="ECO:0000313" key="5">
    <source>
        <dbReference type="Proteomes" id="UP001373159"/>
    </source>
</evidence>
<keyword evidence="3" id="KW-0812">Transmembrane</keyword>
<keyword evidence="3" id="KW-1133">Transmembrane helix</keyword>
<dbReference type="NCBIfam" id="TIGR02543">
    <property type="entry name" value="List_Bact_rpt"/>
    <property type="match status" value="1"/>
</dbReference>
<dbReference type="InterPro" id="IPR013783">
    <property type="entry name" value="Ig-like_fold"/>
</dbReference>
<comment type="subcellular location">
    <subcellularLocation>
        <location evidence="1">Cell envelope</location>
    </subcellularLocation>
</comment>
<organism evidence="4 5">
    <name type="scientific">Bifidobacterium favimelis</name>
    <dbReference type="NCBI Taxonomy" id="3122979"/>
    <lineage>
        <taxon>Bacteria</taxon>
        <taxon>Bacillati</taxon>
        <taxon>Actinomycetota</taxon>
        <taxon>Actinomycetes</taxon>
        <taxon>Bifidobacteriales</taxon>
        <taxon>Bifidobacteriaceae</taxon>
        <taxon>Bifidobacterium</taxon>
    </lineage>
</organism>
<feature type="transmembrane region" description="Helical" evidence="3">
    <location>
        <begin position="252"/>
        <end position="272"/>
    </location>
</feature>
<dbReference type="EMBL" id="JBANBB010000001">
    <property type="protein sequence ID" value="MEK0306946.1"/>
    <property type="molecule type" value="Genomic_DNA"/>
</dbReference>
<feature type="region of interest" description="Disordered" evidence="2">
    <location>
        <begin position="197"/>
        <end position="246"/>
    </location>
</feature>
<dbReference type="Gene3D" id="2.60.40.10">
    <property type="entry name" value="Immunoglobulins"/>
    <property type="match status" value="1"/>
</dbReference>
<evidence type="ECO:0000256" key="2">
    <source>
        <dbReference type="SAM" id="MobiDB-lite"/>
    </source>
</evidence>
<feature type="region of interest" description="Disordered" evidence="2">
    <location>
        <begin position="146"/>
        <end position="176"/>
    </location>
</feature>
<evidence type="ECO:0000256" key="1">
    <source>
        <dbReference type="ARBA" id="ARBA00004196"/>
    </source>
</evidence>
<feature type="compositionally biased region" description="Low complexity" evidence="2">
    <location>
        <begin position="54"/>
        <end position="71"/>
    </location>
</feature>
<sequence length="285" mass="29681">SQAYDFDQPVTRDLTLTAHWTPDTTTTRWAVTPDRGPATGGTRITISRADTGTDPRAAGPDGDPGQAPGSDQVAITGVEFDGQAATGLTAQGDGSWTAATPAHAAGQADVTISWTLNGTPQPDQHLTYTYEPAPPAMRTVTFDPAGGTPVPPQQVTDGQKAARPADPTRDGHRFNGWYDGTQAYDFDQPVTRDLTLTAHWTPDTTTTRTPDITTRPTDPKQKPAKPVDGPGPSVDGTGPSGGVLSSTGSSTAVILATGILTLTAGILILAGLRKSRGAAHRPRTR</sequence>
<evidence type="ECO:0000313" key="4">
    <source>
        <dbReference type="EMBL" id="MEK0306946.1"/>
    </source>
</evidence>
<feature type="region of interest" description="Disordered" evidence="2">
    <location>
        <begin position="26"/>
        <end position="71"/>
    </location>
</feature>
<dbReference type="InterPro" id="IPR013378">
    <property type="entry name" value="InlB-like_B-rpt"/>
</dbReference>
<dbReference type="RefSeq" id="WP_340469515.1">
    <property type="nucleotide sequence ID" value="NZ_JBANBB010000001.1"/>
</dbReference>
<protein>
    <submittedName>
        <fullName evidence="4">InlB B-repeat-containing protein</fullName>
    </submittedName>
</protein>
<accession>A0ABU8ZNW8</accession>
<dbReference type="Proteomes" id="UP001373159">
    <property type="component" value="Unassembled WGS sequence"/>
</dbReference>
<feature type="non-terminal residue" evidence="4">
    <location>
        <position position="1"/>
    </location>
</feature>
<name>A0ABU8ZNW8_9BIFI</name>
<gene>
    <name evidence="4" type="ORF">V8P97_05665</name>
</gene>
<feature type="compositionally biased region" description="Low complexity" evidence="2">
    <location>
        <begin position="201"/>
        <end position="216"/>
    </location>
</feature>